<protein>
    <submittedName>
        <fullName evidence="2">DUF4412 domain-containing protein</fullName>
    </submittedName>
</protein>
<feature type="domain" description="DUF4412" evidence="1">
    <location>
        <begin position="30"/>
        <end position="209"/>
    </location>
</feature>
<name>A0A6M1T032_9BACT</name>
<evidence type="ECO:0000313" key="2">
    <source>
        <dbReference type="EMBL" id="NGP77466.1"/>
    </source>
</evidence>
<accession>A0A6M1T032</accession>
<organism evidence="2 3">
    <name type="scientific">Halalkalibaculum roseum</name>
    <dbReference type="NCBI Taxonomy" id="2709311"/>
    <lineage>
        <taxon>Bacteria</taxon>
        <taxon>Pseudomonadati</taxon>
        <taxon>Balneolota</taxon>
        <taxon>Balneolia</taxon>
        <taxon>Balneolales</taxon>
        <taxon>Balneolaceae</taxon>
        <taxon>Halalkalibaculum</taxon>
    </lineage>
</organism>
<evidence type="ECO:0000313" key="3">
    <source>
        <dbReference type="Proteomes" id="UP000473278"/>
    </source>
</evidence>
<dbReference type="RefSeq" id="WP_165142900.1">
    <property type="nucleotide sequence ID" value="NZ_JAALLT010000004.1"/>
</dbReference>
<dbReference type="EMBL" id="JAALLT010000004">
    <property type="protein sequence ID" value="NGP77466.1"/>
    <property type="molecule type" value="Genomic_DNA"/>
</dbReference>
<reference evidence="2 3" key="1">
    <citation type="submission" date="2020-02" db="EMBL/GenBank/DDBJ databases">
        <title>Balneolaceae bacterium YR4-1, complete genome.</title>
        <authorList>
            <person name="Li Y."/>
            <person name="Wu S."/>
        </authorList>
    </citation>
    <scope>NUCLEOTIDE SEQUENCE [LARGE SCALE GENOMIC DNA]</scope>
    <source>
        <strain evidence="2 3">YR4-1</strain>
    </source>
</reference>
<sequence>MKTLLHKTALLILITMLISGLGIQAIAQDFEGVIYYEIPEMSQQGMGEMPYMVKDSKVRMEFGNGAQAGAMIFMPDQNKMTFILEPMKGYMTMDMDDPEAMDDADDNTSMVKKDQTKTIAGRSCEVWEVTDTQNTYQLCVARGMGNFMMPQNPMAQTNTPKWAREAMTGGFMPLEVIDITSGNQELKMRASKIEEKSLSASLFEIPQGYNDMSSMMKQMMNRNQNR</sequence>
<keyword evidence="3" id="KW-1185">Reference proteome</keyword>
<dbReference type="AlphaFoldDB" id="A0A6M1T032"/>
<gene>
    <name evidence="2" type="ORF">G3570_12530</name>
</gene>
<proteinExistence type="predicted"/>
<evidence type="ECO:0000259" key="1">
    <source>
        <dbReference type="Pfam" id="PF14371"/>
    </source>
</evidence>
<dbReference type="Pfam" id="PF14371">
    <property type="entry name" value="DUF4412"/>
    <property type="match status" value="1"/>
</dbReference>
<dbReference type="InterPro" id="IPR025524">
    <property type="entry name" value="DUF4412"/>
</dbReference>
<comment type="caution">
    <text evidence="2">The sequence shown here is derived from an EMBL/GenBank/DDBJ whole genome shotgun (WGS) entry which is preliminary data.</text>
</comment>
<dbReference type="Proteomes" id="UP000473278">
    <property type="component" value="Unassembled WGS sequence"/>
</dbReference>